<dbReference type="RefSeq" id="WP_290365242.1">
    <property type="nucleotide sequence ID" value="NZ_JAUFQU010000060.1"/>
</dbReference>
<organism evidence="2 3">
    <name type="scientific">Paenimyroides ceti</name>
    <dbReference type="NCBI Taxonomy" id="395087"/>
    <lineage>
        <taxon>Bacteria</taxon>
        <taxon>Pseudomonadati</taxon>
        <taxon>Bacteroidota</taxon>
        <taxon>Flavobacteriia</taxon>
        <taxon>Flavobacteriales</taxon>
        <taxon>Flavobacteriaceae</taxon>
        <taxon>Paenimyroides</taxon>
    </lineage>
</organism>
<keyword evidence="1" id="KW-1133">Transmembrane helix</keyword>
<keyword evidence="3" id="KW-1185">Reference proteome</keyword>
<evidence type="ECO:0000256" key="1">
    <source>
        <dbReference type="SAM" id="Phobius"/>
    </source>
</evidence>
<feature type="transmembrane region" description="Helical" evidence="1">
    <location>
        <begin position="21"/>
        <end position="44"/>
    </location>
</feature>
<evidence type="ECO:0000313" key="2">
    <source>
        <dbReference type="EMBL" id="MDN3709813.1"/>
    </source>
</evidence>
<dbReference type="EMBL" id="JAUFQU010000060">
    <property type="protein sequence ID" value="MDN3709813.1"/>
    <property type="molecule type" value="Genomic_DNA"/>
</dbReference>
<dbReference type="Proteomes" id="UP001242368">
    <property type="component" value="Unassembled WGS sequence"/>
</dbReference>
<comment type="caution">
    <text evidence="2">The sequence shown here is derived from an EMBL/GenBank/DDBJ whole genome shotgun (WGS) entry which is preliminary data.</text>
</comment>
<sequence length="99" mass="11598">MNRISNFFNAYRTEGIKLKNTNILTTALILSVFLPLILFITGIFSEDVYQTTAKEVNIVTENFSNLKKSFIQFFLLYHYDPFCQQNLSDRIQKQYLATD</sequence>
<reference evidence="3" key="1">
    <citation type="journal article" date="2019" name="Int. J. Syst. Evol. Microbiol.">
        <title>The Global Catalogue of Microorganisms (GCM) 10K type strain sequencing project: providing services to taxonomists for standard genome sequencing and annotation.</title>
        <authorList>
            <consortium name="The Broad Institute Genomics Platform"/>
            <consortium name="The Broad Institute Genome Sequencing Center for Infectious Disease"/>
            <person name="Wu L."/>
            <person name="Ma J."/>
        </authorList>
    </citation>
    <scope>NUCLEOTIDE SEQUENCE [LARGE SCALE GENOMIC DNA]</scope>
    <source>
        <strain evidence="3">CECT 7184</strain>
    </source>
</reference>
<name>A0ABT8CZ20_9FLAO</name>
<evidence type="ECO:0000313" key="3">
    <source>
        <dbReference type="Proteomes" id="UP001242368"/>
    </source>
</evidence>
<gene>
    <name evidence="2" type="ORF">QW060_23020</name>
</gene>
<protein>
    <submittedName>
        <fullName evidence="2">Uncharacterized protein</fullName>
    </submittedName>
</protein>
<accession>A0ABT8CZ20</accession>
<proteinExistence type="predicted"/>
<keyword evidence="1" id="KW-0812">Transmembrane</keyword>
<keyword evidence="1" id="KW-0472">Membrane</keyword>